<feature type="compositionally biased region" description="Polar residues" evidence="1">
    <location>
        <begin position="34"/>
        <end position="46"/>
    </location>
</feature>
<protein>
    <submittedName>
        <fullName evidence="2">Uncharacterized protein</fullName>
    </submittedName>
</protein>
<comment type="caution">
    <text evidence="2">The sequence shown here is derived from an EMBL/GenBank/DDBJ whole genome shotgun (WGS) entry which is preliminary data.</text>
</comment>
<reference evidence="2 3" key="1">
    <citation type="submission" date="2016-07" db="EMBL/GenBank/DDBJ databases">
        <title>Pervasive Adenine N6-methylation of Active Genes in Fungi.</title>
        <authorList>
            <consortium name="DOE Joint Genome Institute"/>
            <person name="Mondo S.J."/>
            <person name="Dannebaum R.O."/>
            <person name="Kuo R.C."/>
            <person name="Labutti K."/>
            <person name="Haridas S."/>
            <person name="Kuo A."/>
            <person name="Salamov A."/>
            <person name="Ahrendt S.R."/>
            <person name="Lipzen A."/>
            <person name="Sullivan W."/>
            <person name="Andreopoulos W.B."/>
            <person name="Clum A."/>
            <person name="Lindquist E."/>
            <person name="Daum C."/>
            <person name="Ramamoorthy G.K."/>
            <person name="Gryganskyi A."/>
            <person name="Culley D."/>
            <person name="Magnuson J.K."/>
            <person name="James T.Y."/>
            <person name="O'Malley M.A."/>
            <person name="Stajich J.E."/>
            <person name="Spatafora J.W."/>
            <person name="Visel A."/>
            <person name="Grigoriev I.V."/>
        </authorList>
    </citation>
    <scope>NUCLEOTIDE SEQUENCE [LARGE SCALE GENOMIC DNA]</scope>
    <source>
        <strain evidence="2 3">CBS 115471</strain>
    </source>
</reference>
<dbReference type="EMBL" id="MCFA01000163">
    <property type="protein sequence ID" value="ORY01986.1"/>
    <property type="molecule type" value="Genomic_DNA"/>
</dbReference>
<organism evidence="2 3">
    <name type="scientific">Clohesyomyces aquaticus</name>
    <dbReference type="NCBI Taxonomy" id="1231657"/>
    <lineage>
        <taxon>Eukaryota</taxon>
        <taxon>Fungi</taxon>
        <taxon>Dikarya</taxon>
        <taxon>Ascomycota</taxon>
        <taxon>Pezizomycotina</taxon>
        <taxon>Dothideomycetes</taxon>
        <taxon>Pleosporomycetidae</taxon>
        <taxon>Pleosporales</taxon>
        <taxon>Lindgomycetaceae</taxon>
        <taxon>Clohesyomyces</taxon>
    </lineage>
</organism>
<evidence type="ECO:0000313" key="3">
    <source>
        <dbReference type="Proteomes" id="UP000193144"/>
    </source>
</evidence>
<evidence type="ECO:0000313" key="2">
    <source>
        <dbReference type="EMBL" id="ORY01986.1"/>
    </source>
</evidence>
<proteinExistence type="predicted"/>
<sequence>MSYAAGSALAQVIHSPPPRSVKLQNLHLPLPLPSQINPLTRQTPHTQETRYSKNHPNPSNDRNPRAPNETHPHHLDFDTLSIPHTHPLHHHPPLSLSKILLHLRHLD</sequence>
<dbReference type="AlphaFoldDB" id="A0A1Y1YVK9"/>
<name>A0A1Y1YVK9_9PLEO</name>
<accession>A0A1Y1YVK9</accession>
<feature type="compositionally biased region" description="Basic and acidic residues" evidence="1">
    <location>
        <begin position="62"/>
        <end position="77"/>
    </location>
</feature>
<dbReference type="Proteomes" id="UP000193144">
    <property type="component" value="Unassembled WGS sequence"/>
</dbReference>
<evidence type="ECO:0000256" key="1">
    <source>
        <dbReference type="SAM" id="MobiDB-lite"/>
    </source>
</evidence>
<feature type="region of interest" description="Disordered" evidence="1">
    <location>
        <begin position="1"/>
        <end position="94"/>
    </location>
</feature>
<gene>
    <name evidence="2" type="ORF">BCR34DRAFT_574498</name>
</gene>
<keyword evidence="3" id="KW-1185">Reference proteome</keyword>